<dbReference type="EMBL" id="CP141259">
    <property type="protein sequence ID" value="WRL48887.1"/>
    <property type="molecule type" value="Genomic_DNA"/>
</dbReference>
<evidence type="ECO:0000256" key="1">
    <source>
        <dbReference type="ARBA" id="ARBA00006217"/>
    </source>
</evidence>
<gene>
    <name evidence="2" type="ORF">U5817_05785</name>
</gene>
<dbReference type="InterPro" id="IPR001765">
    <property type="entry name" value="Carbonic_anhydrase"/>
</dbReference>
<dbReference type="InterPro" id="IPR036874">
    <property type="entry name" value="Carbonic_anhydrase_sf"/>
</dbReference>
<protein>
    <submittedName>
        <fullName evidence="2">Carbonic anhydrase</fullName>
    </submittedName>
</protein>
<evidence type="ECO:0000313" key="3">
    <source>
        <dbReference type="Proteomes" id="UP001626593"/>
    </source>
</evidence>
<evidence type="ECO:0000313" key="2">
    <source>
        <dbReference type="EMBL" id="WRL48887.1"/>
    </source>
</evidence>
<sequence length="90" mass="10181">MYPAETPEELTPTRKWLAQGGRVRDLILARRAPGLSSDRPRFDGHAESEDVMRATEKAMVVRHLANLMTYPAVGRRIADGSLTLHGWYYV</sequence>
<dbReference type="Proteomes" id="UP001626593">
    <property type="component" value="Chromosome"/>
</dbReference>
<proteinExistence type="inferred from homology"/>
<dbReference type="Gene3D" id="3.40.1050.10">
    <property type="entry name" value="Carbonic anhydrase"/>
    <property type="match status" value="1"/>
</dbReference>
<accession>A0ABZ1AT13</accession>
<keyword evidence="3" id="KW-1185">Reference proteome</keyword>
<dbReference type="Pfam" id="PF00484">
    <property type="entry name" value="Pro_CA"/>
    <property type="match status" value="1"/>
</dbReference>
<reference evidence="2 3" key="1">
    <citation type="submission" date="2023-12" db="EMBL/GenBank/DDBJ databases">
        <title>A. evansii MAY27, complete genome.</title>
        <authorList>
            <person name="Wang Y."/>
        </authorList>
    </citation>
    <scope>NUCLEOTIDE SEQUENCE [LARGE SCALE GENOMIC DNA]</scope>
    <source>
        <strain evidence="2 3">MAY27</strain>
    </source>
</reference>
<organism evidence="2 3">
    <name type="scientific">Aromatoleum evansii</name>
    <name type="common">Azoarcus evansii</name>
    <dbReference type="NCBI Taxonomy" id="59406"/>
    <lineage>
        <taxon>Bacteria</taxon>
        <taxon>Pseudomonadati</taxon>
        <taxon>Pseudomonadota</taxon>
        <taxon>Betaproteobacteria</taxon>
        <taxon>Rhodocyclales</taxon>
        <taxon>Rhodocyclaceae</taxon>
        <taxon>Aromatoleum</taxon>
    </lineage>
</organism>
<comment type="similarity">
    <text evidence="1">Belongs to the beta-class carbonic anhydrase family.</text>
</comment>
<name>A0ABZ1AT13_AROEV</name>
<dbReference type="RefSeq" id="WP_169125194.1">
    <property type="nucleotide sequence ID" value="NZ_CP141259.1"/>
</dbReference>
<dbReference type="SUPFAM" id="SSF53056">
    <property type="entry name" value="beta-carbonic anhydrase, cab"/>
    <property type="match status" value="1"/>
</dbReference>